<keyword evidence="2" id="KW-0378">Hydrolase</keyword>
<dbReference type="Proteomes" id="UP000035860">
    <property type="component" value="Unassembled WGS sequence"/>
</dbReference>
<evidence type="ECO:0000259" key="1">
    <source>
        <dbReference type="SMART" id="SM00382"/>
    </source>
</evidence>
<evidence type="ECO:0000313" key="2">
    <source>
        <dbReference type="EMBL" id="KDN25591.1"/>
    </source>
</evidence>
<dbReference type="Pfam" id="PF14493">
    <property type="entry name" value="HTH_40"/>
    <property type="match status" value="1"/>
</dbReference>
<dbReference type="GO" id="GO:0003678">
    <property type="term" value="F:DNA helicase activity"/>
    <property type="evidence" value="ECO:0007669"/>
    <property type="project" value="InterPro"/>
</dbReference>
<dbReference type="CDD" id="cd18037">
    <property type="entry name" value="DEXSc_Pif1_like"/>
    <property type="match status" value="1"/>
</dbReference>
<keyword evidence="3" id="KW-1185">Reference proteome</keyword>
<dbReference type="AlphaFoldDB" id="A0A066UDX1"/>
<sequence length="621" mass="69123">MKQSTALDILKTGQNVFLTGQAGAGKTYILNQYIDYLRARGIHVAITASTGIAATHMNGMTIHAWSGMGIKDSFEAGDFKRLKSRQVVYERIKDAKVLIVDEISMLHAKQVDLLNDILKALREDNQAFGGVQVIFSGDFFQLPPVGKKGETNKEKFAFMAKAWLEANFQVCYLTEQHRQNAQDEAERFGLSLNDILNQIRRQEVTKAAISTLRATERNDIAMTRTRLYTHNANVDEINESEISKIEGGAQEFHAITTGDKILVDSLKKSVRAPDVLSLKVGAKVMFVKNNPNLAVSNGTMGEVIGFTSLIDDESPLGSSAVDTYPVVRLNNGRQVIAEPEEWMMENNEGDVLASYTQVPLCLAWAITVHKSQGMTLDAAEIDLSRTFEMGQGYVALSRLRSLDGLKLLGFNQKSLLLDEWVFRVDKRLQEIAAEQEAKFANLDDETLMKIHDTFIETCDGITRKDIIMVNEKRIAAQKLAIARREHIKENDIPAAHLAKPKKQAGETLQETKKLLEAGLDVGEISAERSLAVSTIINHIAQLHEMDGALDCDHIRPDDEKLQAVALAYEKLEAQGEFVDGVKLRPMVEMLGYDYNVVRLALIFIDKQAQDKGDDVSESKND</sequence>
<keyword evidence="2" id="KW-0347">Helicase</keyword>
<dbReference type="InterPro" id="IPR027417">
    <property type="entry name" value="P-loop_NTPase"/>
</dbReference>
<feature type="domain" description="AAA+ ATPase" evidence="1">
    <location>
        <begin position="12"/>
        <end position="276"/>
    </location>
</feature>
<dbReference type="SMART" id="SM00382">
    <property type="entry name" value="AAA"/>
    <property type="match status" value="1"/>
</dbReference>
<dbReference type="PANTHER" id="PTHR47642:SF7">
    <property type="entry name" value="ATP-DEPENDENT DNA HELICASE PIF1"/>
    <property type="match status" value="1"/>
</dbReference>
<dbReference type="SUPFAM" id="SSF52540">
    <property type="entry name" value="P-loop containing nucleoside triphosphate hydrolases"/>
    <property type="match status" value="2"/>
</dbReference>
<dbReference type="GO" id="GO:0006281">
    <property type="term" value="P:DNA repair"/>
    <property type="evidence" value="ECO:0007669"/>
    <property type="project" value="InterPro"/>
</dbReference>
<dbReference type="Gene3D" id="2.30.30.940">
    <property type="match status" value="1"/>
</dbReference>
<gene>
    <name evidence="2" type="ORF">MBO_02977</name>
</gene>
<evidence type="ECO:0000313" key="3">
    <source>
        <dbReference type="Proteomes" id="UP000035860"/>
    </source>
</evidence>
<dbReference type="InterPro" id="IPR003593">
    <property type="entry name" value="AAA+_ATPase"/>
</dbReference>
<dbReference type="InterPro" id="IPR051055">
    <property type="entry name" value="PIF1_helicase"/>
</dbReference>
<comment type="caution">
    <text evidence="2">The sequence shown here is derived from an EMBL/GenBank/DDBJ whole genome shotgun (WGS) entry which is preliminary data.</text>
</comment>
<dbReference type="RefSeq" id="WP_052585267.1">
    <property type="nucleotide sequence ID" value="NZ_AOMT01000009.1"/>
</dbReference>
<dbReference type="eggNOG" id="COG0507">
    <property type="taxonomic scope" value="Bacteria"/>
</dbReference>
<dbReference type="PANTHER" id="PTHR47642">
    <property type="entry name" value="ATP-DEPENDENT DNA HELICASE"/>
    <property type="match status" value="1"/>
</dbReference>
<dbReference type="Pfam" id="PF05970">
    <property type="entry name" value="PIF1"/>
    <property type="match status" value="1"/>
</dbReference>
<dbReference type="OrthoDB" id="9763659at2"/>
<dbReference type="Gene3D" id="3.40.50.300">
    <property type="entry name" value="P-loop containing nucleotide triphosphate hydrolases"/>
    <property type="match status" value="1"/>
</dbReference>
<keyword evidence="2" id="KW-0547">Nucleotide-binding</keyword>
<name>A0A066UDX1_9GAMM</name>
<dbReference type="InterPro" id="IPR029491">
    <property type="entry name" value="Helicase_HTH"/>
</dbReference>
<dbReference type="EMBL" id="AOMT01000009">
    <property type="protein sequence ID" value="KDN25591.1"/>
    <property type="molecule type" value="Genomic_DNA"/>
</dbReference>
<organism evidence="2 3">
    <name type="scientific">Moraxella bovoculi 237</name>
    <dbReference type="NCBI Taxonomy" id="743974"/>
    <lineage>
        <taxon>Bacteria</taxon>
        <taxon>Pseudomonadati</taxon>
        <taxon>Pseudomonadota</taxon>
        <taxon>Gammaproteobacteria</taxon>
        <taxon>Moraxellales</taxon>
        <taxon>Moraxellaceae</taxon>
        <taxon>Moraxella</taxon>
    </lineage>
</organism>
<dbReference type="InterPro" id="IPR010285">
    <property type="entry name" value="DNA_helicase_pif1-like_DEAD"/>
</dbReference>
<reference evidence="2 3" key="1">
    <citation type="journal article" date="2014" name="Genome Announc.">
        <title>Draft Genome Sequence of Moraxella bovoculi Strain 237T (ATCC BAA-1259T) Isolated from a Calf with Infectious Bovine Keratoconjunctivitis.</title>
        <authorList>
            <person name="Calcutt M.J."/>
            <person name="Foecking M.F."/>
            <person name="Martin N.T."/>
            <person name="Mhlanga-Mutangadura T."/>
            <person name="Reilly T.J."/>
        </authorList>
    </citation>
    <scope>NUCLEOTIDE SEQUENCE [LARGE SCALE GENOMIC DNA]</scope>
    <source>
        <strain evidence="2 3">237</strain>
    </source>
</reference>
<dbReference type="InterPro" id="IPR049163">
    <property type="entry name" value="Pif1-like_2B_dom"/>
</dbReference>
<accession>A0A066UDX1</accession>
<protein>
    <submittedName>
        <fullName evidence="2">Putative DNA helicase/AAA ATPase</fullName>
    </submittedName>
</protein>
<keyword evidence="2" id="KW-0067">ATP-binding</keyword>
<dbReference type="Pfam" id="PF21530">
    <property type="entry name" value="Pif1_2B_dom"/>
    <property type="match status" value="1"/>
</dbReference>
<proteinExistence type="predicted"/>
<dbReference type="GO" id="GO:0000723">
    <property type="term" value="P:telomere maintenance"/>
    <property type="evidence" value="ECO:0007669"/>
    <property type="project" value="InterPro"/>
</dbReference>
<dbReference type="CDD" id="cd18809">
    <property type="entry name" value="SF1_C_RecD"/>
    <property type="match status" value="1"/>
</dbReference>